<dbReference type="AlphaFoldDB" id="U4KY83"/>
<evidence type="ECO:0000256" key="1">
    <source>
        <dbReference type="SAM" id="MobiDB-lite"/>
    </source>
</evidence>
<feature type="region of interest" description="Disordered" evidence="1">
    <location>
        <begin position="1"/>
        <end position="31"/>
    </location>
</feature>
<evidence type="ECO:0000313" key="3">
    <source>
        <dbReference type="Proteomes" id="UP000018144"/>
    </source>
</evidence>
<organism evidence="2 3">
    <name type="scientific">Pyronema omphalodes (strain CBS 100304)</name>
    <name type="common">Pyronema confluens</name>
    <dbReference type="NCBI Taxonomy" id="1076935"/>
    <lineage>
        <taxon>Eukaryota</taxon>
        <taxon>Fungi</taxon>
        <taxon>Dikarya</taxon>
        <taxon>Ascomycota</taxon>
        <taxon>Pezizomycotina</taxon>
        <taxon>Pezizomycetes</taxon>
        <taxon>Pezizales</taxon>
        <taxon>Pyronemataceae</taxon>
        <taxon>Pyronema</taxon>
    </lineage>
</organism>
<gene>
    <name evidence="2" type="ORF">PCON_06749</name>
</gene>
<proteinExistence type="predicted"/>
<protein>
    <submittedName>
        <fullName evidence="2">Uncharacterized protein</fullName>
    </submittedName>
</protein>
<dbReference type="Proteomes" id="UP000018144">
    <property type="component" value="Unassembled WGS sequence"/>
</dbReference>
<dbReference type="EMBL" id="HF935336">
    <property type="protein sequence ID" value="CCX07162.1"/>
    <property type="molecule type" value="Genomic_DNA"/>
</dbReference>
<keyword evidence="3" id="KW-1185">Reference proteome</keyword>
<sequence length="263" mass="30031">MSDQHSQLQKWRDPSTTTPSSQSPKESSTDMRTNMDLLTDEKAFHFHLCTHSLLFDVCFEIENYNINPNLEIAKAMHKYDRNSSLGDALNKSRAKDALIGTDRIPIQIYLQKDGSEIVRPHQGWSRTVAKPPAGSWNFKECHITIEKLRQLCTNEQAPTSGSVVEIAEIKYHVKQAQGLQTLFLKRNVEDLQKLQENKRSDLFPKIYAALVDDEEYEIGLLRQYIPGTLLDDKSCPEYNEKQAEEIVNEVNIANKAMIKSGVH</sequence>
<reference evidence="2 3" key="1">
    <citation type="journal article" date="2013" name="PLoS Genet.">
        <title>The genome and development-dependent transcriptomes of Pyronema confluens: a window into fungal evolution.</title>
        <authorList>
            <person name="Traeger S."/>
            <person name="Altegoer F."/>
            <person name="Freitag M."/>
            <person name="Gabaldon T."/>
            <person name="Kempken F."/>
            <person name="Kumar A."/>
            <person name="Marcet-Houben M."/>
            <person name="Poggeler S."/>
            <person name="Stajich J.E."/>
            <person name="Nowrousian M."/>
        </authorList>
    </citation>
    <scope>NUCLEOTIDE SEQUENCE [LARGE SCALE GENOMIC DNA]</scope>
    <source>
        <strain evidence="3">CBS 100304</strain>
        <tissue evidence="2">Vegetative mycelium</tissue>
    </source>
</reference>
<feature type="compositionally biased region" description="Low complexity" evidence="1">
    <location>
        <begin position="14"/>
        <end position="26"/>
    </location>
</feature>
<name>U4KY83_PYROM</name>
<dbReference type="OrthoDB" id="10368282at2759"/>
<evidence type="ECO:0000313" key="2">
    <source>
        <dbReference type="EMBL" id="CCX07162.1"/>
    </source>
</evidence>
<accession>U4KY83</accession>